<keyword evidence="1" id="KW-0472">Membrane</keyword>
<protein>
    <submittedName>
        <fullName evidence="2">Uncharacterized protein</fullName>
    </submittedName>
</protein>
<keyword evidence="3" id="KW-1185">Reference proteome</keyword>
<evidence type="ECO:0000313" key="2">
    <source>
        <dbReference type="EMBL" id="MBO0351745.1"/>
    </source>
</evidence>
<evidence type="ECO:0000313" key="3">
    <source>
        <dbReference type="Proteomes" id="UP000664844"/>
    </source>
</evidence>
<accession>A0ABS3FXB1</accession>
<dbReference type="EMBL" id="JAFLQW010000582">
    <property type="protein sequence ID" value="MBO0351745.1"/>
    <property type="molecule type" value="Genomic_DNA"/>
</dbReference>
<organism evidence="2 3">
    <name type="scientific">Phormidium pseudopriestleyi FRX01</name>
    <dbReference type="NCBI Taxonomy" id="1759528"/>
    <lineage>
        <taxon>Bacteria</taxon>
        <taxon>Bacillati</taxon>
        <taxon>Cyanobacteriota</taxon>
        <taxon>Cyanophyceae</taxon>
        <taxon>Oscillatoriophycideae</taxon>
        <taxon>Oscillatoriales</taxon>
        <taxon>Oscillatoriaceae</taxon>
        <taxon>Phormidium</taxon>
    </lineage>
</organism>
<proteinExistence type="predicted"/>
<gene>
    <name evidence="2" type="ORF">J0895_22215</name>
</gene>
<sequence>MESKVQTATLRRWGEWRTVAIAIVALAGAIIIQQTGLGSPRLAQLDPRQAQQQEALQLQILKRSPTLGFNNMIANYAFLKWAQYFGDEEIRDQIGYALNNEYFDLITRLDPRFAEMYPFISTAVSFAQGEPELGIQYMERGLAALSPEINPKAFLVWRFKGLDQLLLLGDIPGSIESHEMAAQWALGTEYEGYADLYQSAADFLRTEPDSTRIRLWSWNEVYQNSMNESVKQRAEQEMLNLGASKQIIEDGQVIFVLPETP</sequence>
<comment type="caution">
    <text evidence="2">The sequence shown here is derived from an EMBL/GenBank/DDBJ whole genome shotgun (WGS) entry which is preliminary data.</text>
</comment>
<reference evidence="2 3" key="1">
    <citation type="submission" date="2021-03" db="EMBL/GenBank/DDBJ databases">
        <title>Metabolic Capacity of the Antarctic Cyanobacterium Phormidium pseudopriestleyi that Sustains Oxygenic Photosynthesis in the Presence of Hydrogen Sulfide.</title>
        <authorList>
            <person name="Lumian J.E."/>
            <person name="Jungblut A.D."/>
            <person name="Dillon M.L."/>
            <person name="Hawes I."/>
            <person name="Doran P.T."/>
            <person name="Mackey T.J."/>
            <person name="Dick G.J."/>
            <person name="Grettenberger C.L."/>
            <person name="Sumner D.Y."/>
        </authorList>
    </citation>
    <scope>NUCLEOTIDE SEQUENCE [LARGE SCALE GENOMIC DNA]</scope>
    <source>
        <strain evidence="2 3">FRX01</strain>
    </source>
</reference>
<keyword evidence="1" id="KW-1133">Transmembrane helix</keyword>
<feature type="transmembrane region" description="Helical" evidence="1">
    <location>
        <begin position="16"/>
        <end position="32"/>
    </location>
</feature>
<keyword evidence="1" id="KW-0812">Transmembrane</keyword>
<evidence type="ECO:0000256" key="1">
    <source>
        <dbReference type="SAM" id="Phobius"/>
    </source>
</evidence>
<dbReference type="RefSeq" id="WP_207090177.1">
    <property type="nucleotide sequence ID" value="NZ_JAFLQW010000582.1"/>
</dbReference>
<dbReference type="Proteomes" id="UP000664844">
    <property type="component" value="Unassembled WGS sequence"/>
</dbReference>
<name>A0ABS3FXB1_9CYAN</name>